<dbReference type="InterPro" id="IPR008909">
    <property type="entry name" value="DALR_anticod-bd"/>
</dbReference>
<evidence type="ECO:0000313" key="13">
    <source>
        <dbReference type="EMBL" id="CAH1226167.1"/>
    </source>
</evidence>
<keyword evidence="4 9" id="KW-0547">Nucleotide-binding</keyword>
<comment type="similarity">
    <text evidence="1 9 10">Belongs to the class-I aminoacyl-tRNA synthetase family.</text>
</comment>
<comment type="subunit">
    <text evidence="9">Monomer.</text>
</comment>
<dbReference type="Gene3D" id="3.40.50.620">
    <property type="entry name" value="HUPs"/>
    <property type="match status" value="1"/>
</dbReference>
<dbReference type="PANTHER" id="PTHR11956">
    <property type="entry name" value="ARGINYL-TRNA SYNTHETASE"/>
    <property type="match status" value="1"/>
</dbReference>
<evidence type="ECO:0000256" key="2">
    <source>
        <dbReference type="ARBA" id="ARBA00022490"/>
    </source>
</evidence>
<reference evidence="13" key="1">
    <citation type="submission" date="2022-01" db="EMBL/GenBank/DDBJ databases">
        <authorList>
            <person name="Criscuolo A."/>
        </authorList>
    </citation>
    <scope>NUCLEOTIDE SEQUENCE</scope>
    <source>
        <strain evidence="13">CIP111892</strain>
    </source>
</reference>
<dbReference type="Pfam" id="PF03485">
    <property type="entry name" value="Arg_tRNA_synt_N"/>
    <property type="match status" value="1"/>
</dbReference>
<organism evidence="13 14">
    <name type="scientific">Paenibacillus auburnensis</name>
    <dbReference type="NCBI Taxonomy" id="2905649"/>
    <lineage>
        <taxon>Bacteria</taxon>
        <taxon>Bacillati</taxon>
        <taxon>Bacillota</taxon>
        <taxon>Bacilli</taxon>
        <taxon>Bacillales</taxon>
        <taxon>Paenibacillaceae</taxon>
        <taxon>Paenibacillus</taxon>
    </lineage>
</organism>
<evidence type="ECO:0000256" key="7">
    <source>
        <dbReference type="ARBA" id="ARBA00023146"/>
    </source>
</evidence>
<sequence length="561" mass="62428">MTQSQNPLQLANERVKEAIAGAILSAGLVTQEELPAIVLEVPKDKAHGDLATNAAMQLTKIAKRNPRQIAEAIIEHLDTAAAMIEKAEIAGPGFINFTLSKSYLYPVIALVAEQGDNYGRIEAGKGQKVEVEFVSANPTGSLHLGHARGAAVGDALCNVLDFAGYQVTREYYINDAGNQVNNLCKSIETRYLQELGQPAEMPEDGYHGEDIKGFAKELVAEKGDALLEMTPGDRAAFFRTYGLTKELDKIKRDLGRFRVNFDIWFSETSLYENGQVLRSLDELRDRGEVYEQDGATWLQTTKYGDDKDRVLIKNDGTYTYLTPDIAYHSDKYSRGYDKMINIWGADHHGYIPRMKAAMSALGNDSEKLVVLIAQMVSLFQNGEKVKMSKRTGKAVTMEDLMEEVGLDAIRYFFTMRSMDSHLDFDMDLAISTSNENPVFYVQYAHARICSIFRQAEEQGITVPAVSEIDFAKLTAVHEYDLLRKIGELPAEITVAAESYAPHRLIRYVYDLAALFHSYYKAERVITEDAAQTVARLALLGAARTTIANVLRLVGVTAPDRM</sequence>
<dbReference type="InterPro" id="IPR035684">
    <property type="entry name" value="ArgRS_core"/>
</dbReference>
<evidence type="ECO:0000256" key="1">
    <source>
        <dbReference type="ARBA" id="ARBA00005594"/>
    </source>
</evidence>
<dbReference type="PANTHER" id="PTHR11956:SF5">
    <property type="entry name" value="ARGININE--TRNA LIGASE, CYTOPLASMIC"/>
    <property type="match status" value="1"/>
</dbReference>
<dbReference type="InterPro" id="IPR005148">
    <property type="entry name" value="Arg-tRNA-synth_N"/>
</dbReference>
<evidence type="ECO:0000256" key="9">
    <source>
        <dbReference type="HAMAP-Rule" id="MF_00123"/>
    </source>
</evidence>
<dbReference type="Pfam" id="PF00750">
    <property type="entry name" value="tRNA-synt_1d"/>
    <property type="match status" value="1"/>
</dbReference>
<evidence type="ECO:0000256" key="5">
    <source>
        <dbReference type="ARBA" id="ARBA00022840"/>
    </source>
</evidence>
<comment type="caution">
    <text evidence="13">The sequence shown here is derived from an EMBL/GenBank/DDBJ whole genome shotgun (WGS) entry which is preliminary data.</text>
</comment>
<dbReference type="CDD" id="cd07956">
    <property type="entry name" value="Anticodon_Ia_Arg"/>
    <property type="match status" value="1"/>
</dbReference>
<dbReference type="PRINTS" id="PR01038">
    <property type="entry name" value="TRNASYNTHARG"/>
</dbReference>
<dbReference type="SUPFAM" id="SSF47323">
    <property type="entry name" value="Anticodon-binding domain of a subclass of class I aminoacyl-tRNA synthetases"/>
    <property type="match status" value="1"/>
</dbReference>
<comment type="subcellular location">
    <subcellularLocation>
        <location evidence="9">Cytoplasm</location>
    </subcellularLocation>
</comment>
<evidence type="ECO:0000256" key="6">
    <source>
        <dbReference type="ARBA" id="ARBA00022917"/>
    </source>
</evidence>
<dbReference type="NCBIfam" id="TIGR00456">
    <property type="entry name" value="argS"/>
    <property type="match status" value="1"/>
</dbReference>
<dbReference type="CDD" id="cd00671">
    <property type="entry name" value="ArgRS_core"/>
    <property type="match status" value="1"/>
</dbReference>
<dbReference type="EC" id="6.1.1.19" evidence="9"/>
<evidence type="ECO:0000259" key="11">
    <source>
        <dbReference type="SMART" id="SM00836"/>
    </source>
</evidence>
<evidence type="ECO:0000256" key="4">
    <source>
        <dbReference type="ARBA" id="ARBA00022741"/>
    </source>
</evidence>
<evidence type="ECO:0000256" key="8">
    <source>
        <dbReference type="ARBA" id="ARBA00049339"/>
    </source>
</evidence>
<keyword evidence="3 9" id="KW-0436">Ligase</keyword>
<feature type="domain" description="Arginyl tRNA synthetase N-terminal" evidence="12">
    <location>
        <begin position="13"/>
        <end position="99"/>
    </location>
</feature>
<dbReference type="Proteomes" id="UP000838324">
    <property type="component" value="Unassembled WGS sequence"/>
</dbReference>
<keyword evidence="2 9" id="KW-0963">Cytoplasm</keyword>
<feature type="domain" description="DALR anticodon binding" evidence="11">
    <location>
        <begin position="441"/>
        <end position="561"/>
    </location>
</feature>
<dbReference type="InterPro" id="IPR036695">
    <property type="entry name" value="Arg-tRNA-synth_N_sf"/>
</dbReference>
<dbReference type="SUPFAM" id="SSF52374">
    <property type="entry name" value="Nucleotidylyl transferase"/>
    <property type="match status" value="1"/>
</dbReference>
<keyword evidence="6 9" id="KW-0648">Protein biosynthesis</keyword>
<dbReference type="GO" id="GO:0004814">
    <property type="term" value="F:arginine-tRNA ligase activity"/>
    <property type="evidence" value="ECO:0007669"/>
    <property type="project" value="UniProtKB-EC"/>
</dbReference>
<evidence type="ECO:0000256" key="3">
    <source>
        <dbReference type="ARBA" id="ARBA00022598"/>
    </source>
</evidence>
<dbReference type="PROSITE" id="PS00178">
    <property type="entry name" value="AA_TRNA_LIGASE_I"/>
    <property type="match status" value="1"/>
</dbReference>
<feature type="short sequence motif" description="'HIGH' region" evidence="9">
    <location>
        <begin position="136"/>
        <end position="146"/>
    </location>
</feature>
<dbReference type="InterPro" id="IPR009080">
    <property type="entry name" value="tRNAsynth_Ia_anticodon-bd"/>
</dbReference>
<name>A0ABN8H7R9_9BACL</name>
<dbReference type="InterPro" id="IPR001412">
    <property type="entry name" value="aa-tRNA-synth_I_CS"/>
</dbReference>
<gene>
    <name evidence="13" type="primary">argS_2</name>
    <name evidence="9" type="synonym">argS</name>
    <name evidence="13" type="ORF">PAECIP111892_05712</name>
</gene>
<dbReference type="RefSeq" id="WP_236337559.1">
    <property type="nucleotide sequence ID" value="NZ_CAKMMG010000018.1"/>
</dbReference>
<dbReference type="Pfam" id="PF05746">
    <property type="entry name" value="DALR_1"/>
    <property type="match status" value="1"/>
</dbReference>
<evidence type="ECO:0000259" key="12">
    <source>
        <dbReference type="SMART" id="SM01016"/>
    </source>
</evidence>
<evidence type="ECO:0000256" key="10">
    <source>
        <dbReference type="RuleBase" id="RU363038"/>
    </source>
</evidence>
<dbReference type="SUPFAM" id="SSF55190">
    <property type="entry name" value="Arginyl-tRNA synthetase (ArgRS), N-terminal 'additional' domain"/>
    <property type="match status" value="1"/>
</dbReference>
<dbReference type="HAMAP" id="MF_00123">
    <property type="entry name" value="Arg_tRNA_synth"/>
    <property type="match status" value="1"/>
</dbReference>
<keyword evidence="14" id="KW-1185">Reference proteome</keyword>
<dbReference type="InterPro" id="IPR001278">
    <property type="entry name" value="Arg-tRNA-ligase"/>
</dbReference>
<keyword evidence="5 9" id="KW-0067">ATP-binding</keyword>
<dbReference type="Gene3D" id="3.30.1360.70">
    <property type="entry name" value="Arginyl tRNA synthetase N-terminal domain"/>
    <property type="match status" value="1"/>
</dbReference>
<dbReference type="SMART" id="SM01016">
    <property type="entry name" value="Arg_tRNA_synt_N"/>
    <property type="match status" value="1"/>
</dbReference>
<dbReference type="EMBL" id="CAKMMG010000018">
    <property type="protein sequence ID" value="CAH1226167.1"/>
    <property type="molecule type" value="Genomic_DNA"/>
</dbReference>
<accession>A0ABN8H7R9</accession>
<dbReference type="InterPro" id="IPR014729">
    <property type="entry name" value="Rossmann-like_a/b/a_fold"/>
</dbReference>
<keyword evidence="7 9" id="KW-0030">Aminoacyl-tRNA synthetase</keyword>
<evidence type="ECO:0000313" key="14">
    <source>
        <dbReference type="Proteomes" id="UP000838324"/>
    </source>
</evidence>
<dbReference type="SMART" id="SM00836">
    <property type="entry name" value="DALR_1"/>
    <property type="match status" value="1"/>
</dbReference>
<proteinExistence type="inferred from homology"/>
<dbReference type="Gene3D" id="1.10.730.10">
    <property type="entry name" value="Isoleucyl-tRNA Synthetase, Domain 1"/>
    <property type="match status" value="1"/>
</dbReference>
<comment type="catalytic activity">
    <reaction evidence="8 9">
        <text>tRNA(Arg) + L-arginine + ATP = L-arginyl-tRNA(Arg) + AMP + diphosphate</text>
        <dbReference type="Rhea" id="RHEA:20301"/>
        <dbReference type="Rhea" id="RHEA-COMP:9658"/>
        <dbReference type="Rhea" id="RHEA-COMP:9673"/>
        <dbReference type="ChEBI" id="CHEBI:30616"/>
        <dbReference type="ChEBI" id="CHEBI:32682"/>
        <dbReference type="ChEBI" id="CHEBI:33019"/>
        <dbReference type="ChEBI" id="CHEBI:78442"/>
        <dbReference type="ChEBI" id="CHEBI:78513"/>
        <dbReference type="ChEBI" id="CHEBI:456215"/>
        <dbReference type="EC" id="6.1.1.19"/>
    </reaction>
</comment>
<protein>
    <recommendedName>
        <fullName evidence="9">Arginine--tRNA ligase</fullName>
        <ecNumber evidence="9">6.1.1.19</ecNumber>
    </recommendedName>
    <alternativeName>
        <fullName evidence="9">Arginyl-tRNA synthetase</fullName>
        <shortName evidence="9">ArgRS</shortName>
    </alternativeName>
</protein>